<evidence type="ECO:0000256" key="1">
    <source>
        <dbReference type="SAM" id="Phobius"/>
    </source>
</evidence>
<name>A0A974S3D8_9SPHN</name>
<dbReference type="EMBL" id="CP061035">
    <property type="protein sequence ID" value="QQV75940.1"/>
    <property type="molecule type" value="Genomic_DNA"/>
</dbReference>
<reference evidence="3" key="1">
    <citation type="submission" date="2020-09" db="EMBL/GenBank/DDBJ databases">
        <title>Sphingomonas sp., a new species isolated from pork steak.</title>
        <authorList>
            <person name="Heidler von Heilborn D."/>
        </authorList>
    </citation>
    <scope>NUCLEOTIDE SEQUENCE [LARGE SCALE GENOMIC DNA]</scope>
</reference>
<dbReference type="RefSeq" id="WP_202090602.1">
    <property type="nucleotide sequence ID" value="NZ_CP061035.1"/>
</dbReference>
<feature type="transmembrane region" description="Helical" evidence="1">
    <location>
        <begin position="162"/>
        <end position="180"/>
    </location>
</feature>
<feature type="transmembrane region" description="Helical" evidence="1">
    <location>
        <begin position="113"/>
        <end position="131"/>
    </location>
</feature>
<dbReference type="Pfam" id="PF22765">
    <property type="entry name" value="DUF7010"/>
    <property type="match status" value="1"/>
</dbReference>
<protein>
    <submittedName>
        <fullName evidence="2">Uncharacterized protein</fullName>
    </submittedName>
</protein>
<keyword evidence="3" id="KW-1185">Reference proteome</keyword>
<dbReference type="KEGG" id="sari:H5J25_10045"/>
<organism evidence="2 3">
    <name type="scientific">Sphingomonas aliaeris</name>
    <dbReference type="NCBI Taxonomy" id="2759526"/>
    <lineage>
        <taxon>Bacteria</taxon>
        <taxon>Pseudomonadati</taxon>
        <taxon>Pseudomonadota</taxon>
        <taxon>Alphaproteobacteria</taxon>
        <taxon>Sphingomonadales</taxon>
        <taxon>Sphingomonadaceae</taxon>
        <taxon>Sphingomonas</taxon>
    </lineage>
</organism>
<gene>
    <name evidence="2" type="ORF">H5J25_10045</name>
</gene>
<evidence type="ECO:0000313" key="3">
    <source>
        <dbReference type="Proteomes" id="UP000595894"/>
    </source>
</evidence>
<keyword evidence="1" id="KW-0812">Transmembrane</keyword>
<keyword evidence="1" id="KW-1133">Transmembrane helix</keyword>
<feature type="transmembrane region" description="Helical" evidence="1">
    <location>
        <begin position="48"/>
        <end position="65"/>
    </location>
</feature>
<feature type="transmembrane region" description="Helical" evidence="1">
    <location>
        <begin position="138"/>
        <end position="156"/>
    </location>
</feature>
<dbReference type="AlphaFoldDB" id="A0A974S3D8"/>
<sequence>MRNYSTMPFADVRRDYLATSTTAMPAGGLIAWSILAVAAYAFGDALPYFAPFIAAAIPVPIAIAIDKFRGKLGLWREGNDNPIARLFMRFITVVGLLVPLVIIAARATGELDLLILGLAILSGVVWVPPGWGADDPAGFTHFVLRSVLCYAAYLIVPDDLRGAAIAGAAAVSYVYAIRAMRKPSSVQRPA</sequence>
<feature type="transmembrane region" description="Helical" evidence="1">
    <location>
        <begin position="21"/>
        <end position="42"/>
    </location>
</feature>
<feature type="transmembrane region" description="Helical" evidence="1">
    <location>
        <begin position="86"/>
        <end position="107"/>
    </location>
</feature>
<evidence type="ECO:0000313" key="2">
    <source>
        <dbReference type="EMBL" id="QQV75940.1"/>
    </source>
</evidence>
<dbReference type="Proteomes" id="UP000595894">
    <property type="component" value="Chromosome"/>
</dbReference>
<dbReference type="InterPro" id="IPR053824">
    <property type="entry name" value="DUF7010"/>
</dbReference>
<proteinExistence type="predicted"/>
<keyword evidence="1" id="KW-0472">Membrane</keyword>
<accession>A0A974S3D8</accession>